<dbReference type="EnsemblPlants" id="OPUNC04G07250.1">
    <property type="protein sequence ID" value="OPUNC04G07250.1"/>
    <property type="gene ID" value="OPUNC04G07250"/>
</dbReference>
<dbReference type="HOGENOM" id="CLU_2458644_0_0_1"/>
<protein>
    <recommendedName>
        <fullName evidence="1">DUF3778 domain-containing protein</fullName>
    </recommendedName>
</protein>
<dbReference type="Gramene" id="OPUNC04G07250.1">
    <property type="protein sequence ID" value="OPUNC04G07250.1"/>
    <property type="gene ID" value="OPUNC04G07250"/>
</dbReference>
<accession>A0A0E0KPD1</accession>
<proteinExistence type="predicted"/>
<name>A0A0E0KPD1_ORYPU</name>
<dbReference type="InterPro" id="IPR022256">
    <property type="entry name" value="DUF3778"/>
</dbReference>
<reference evidence="2" key="2">
    <citation type="submission" date="2018-05" db="EMBL/GenBank/DDBJ databases">
        <title>OpunRS2 (Oryza punctata Reference Sequence Version 2).</title>
        <authorList>
            <person name="Zhang J."/>
            <person name="Kudrna D."/>
            <person name="Lee S."/>
            <person name="Talag J."/>
            <person name="Welchert J."/>
            <person name="Wing R.A."/>
        </authorList>
    </citation>
    <scope>NUCLEOTIDE SEQUENCE [LARGE SCALE GENOMIC DNA]</scope>
</reference>
<dbReference type="Proteomes" id="UP000026962">
    <property type="component" value="Chromosome 4"/>
</dbReference>
<organism evidence="2">
    <name type="scientific">Oryza punctata</name>
    <name type="common">Red rice</name>
    <dbReference type="NCBI Taxonomy" id="4537"/>
    <lineage>
        <taxon>Eukaryota</taxon>
        <taxon>Viridiplantae</taxon>
        <taxon>Streptophyta</taxon>
        <taxon>Embryophyta</taxon>
        <taxon>Tracheophyta</taxon>
        <taxon>Spermatophyta</taxon>
        <taxon>Magnoliopsida</taxon>
        <taxon>Liliopsida</taxon>
        <taxon>Poales</taxon>
        <taxon>Poaceae</taxon>
        <taxon>BOP clade</taxon>
        <taxon>Oryzoideae</taxon>
        <taxon>Oryzeae</taxon>
        <taxon>Oryzinae</taxon>
        <taxon>Oryza</taxon>
    </lineage>
</organism>
<keyword evidence="3" id="KW-1185">Reference proteome</keyword>
<evidence type="ECO:0000259" key="1">
    <source>
        <dbReference type="Pfam" id="PF12620"/>
    </source>
</evidence>
<sequence>MCQPRESNPAHRPQSAEFPCTCQRRLSTPKPVSTVPPPVIVFLSELLRFNDELRGNLLRSPLASKADAETEDGNRILMVPEPYPLNVPK</sequence>
<evidence type="ECO:0000313" key="2">
    <source>
        <dbReference type="EnsemblPlants" id="OPUNC04G07250.1"/>
    </source>
</evidence>
<evidence type="ECO:0000313" key="3">
    <source>
        <dbReference type="Proteomes" id="UP000026962"/>
    </source>
</evidence>
<dbReference type="AlphaFoldDB" id="A0A0E0KPD1"/>
<feature type="domain" description="DUF3778" evidence="1">
    <location>
        <begin position="45"/>
        <end position="62"/>
    </location>
</feature>
<reference evidence="2" key="1">
    <citation type="submission" date="2015-04" db="UniProtKB">
        <authorList>
            <consortium name="EnsemblPlants"/>
        </authorList>
    </citation>
    <scope>IDENTIFICATION</scope>
</reference>
<dbReference type="Pfam" id="PF12620">
    <property type="entry name" value="DUF3778"/>
    <property type="match status" value="1"/>
</dbReference>